<dbReference type="PANTHER" id="PTHR24221">
    <property type="entry name" value="ATP-BINDING CASSETTE SUB-FAMILY B"/>
    <property type="match status" value="1"/>
</dbReference>
<dbReference type="Gene3D" id="1.20.1560.10">
    <property type="entry name" value="ABC transporter type 1, transmembrane domain"/>
    <property type="match status" value="1"/>
</dbReference>
<dbReference type="PANTHER" id="PTHR24221:SF503">
    <property type="entry name" value="MITOCHONDRIAL POTASSIUM CHANNEL ATP-BINDING SUBUNIT"/>
    <property type="match status" value="1"/>
</dbReference>
<feature type="transmembrane region" description="Helical" evidence="5">
    <location>
        <begin position="6"/>
        <end position="23"/>
    </location>
</feature>
<sequence>QLTLVVLVYILFLFFLAFVQICWQARLKKRSDAILGPASSLAVQIIHNMRTVKHLASETEFLRQFSYLVLKEFRMRRNDTMINSLLYGINWGTVSFILVALYWLGLDLVEEKQLKITNVAIVFAYYIFILESLRMREMSDSLSAAQSFFNLFDRVSAIDNSSTDGQQLSDFQGQRVALIGASGCGKSTVIQLLERFYDPLKGKILFDDVDIRELNIQWLRSCLGLVSQE</sequence>
<reference evidence="7" key="1">
    <citation type="submission" date="2021-02" db="EMBL/GenBank/DDBJ databases">
        <authorList>
            <person name="Nowell W R."/>
        </authorList>
    </citation>
    <scope>NUCLEOTIDE SEQUENCE</scope>
</reference>
<feature type="transmembrane region" description="Helical" evidence="5">
    <location>
        <begin position="116"/>
        <end position="133"/>
    </location>
</feature>
<dbReference type="GO" id="GO:0140359">
    <property type="term" value="F:ABC-type transporter activity"/>
    <property type="evidence" value="ECO:0007669"/>
    <property type="project" value="InterPro"/>
</dbReference>
<evidence type="ECO:0000259" key="6">
    <source>
        <dbReference type="PROSITE" id="PS50929"/>
    </source>
</evidence>
<dbReference type="Gene3D" id="3.40.50.300">
    <property type="entry name" value="P-loop containing nucleotide triphosphate hydrolases"/>
    <property type="match status" value="1"/>
</dbReference>
<dbReference type="GO" id="GO:0016020">
    <property type="term" value="C:membrane"/>
    <property type="evidence" value="ECO:0007669"/>
    <property type="project" value="UniProtKB-SubCell"/>
</dbReference>
<feature type="non-terminal residue" evidence="7">
    <location>
        <position position="229"/>
    </location>
</feature>
<protein>
    <recommendedName>
        <fullName evidence="6">ABC transmembrane type-1 domain-containing protein</fullName>
    </recommendedName>
</protein>
<evidence type="ECO:0000256" key="3">
    <source>
        <dbReference type="ARBA" id="ARBA00022989"/>
    </source>
</evidence>
<dbReference type="Proteomes" id="UP000681720">
    <property type="component" value="Unassembled WGS sequence"/>
</dbReference>
<dbReference type="EMBL" id="CAJOBJ010326843">
    <property type="protein sequence ID" value="CAF5176508.1"/>
    <property type="molecule type" value="Genomic_DNA"/>
</dbReference>
<evidence type="ECO:0000256" key="5">
    <source>
        <dbReference type="SAM" id="Phobius"/>
    </source>
</evidence>
<accession>A0A8S3H721</accession>
<keyword evidence="2 5" id="KW-0812">Transmembrane</keyword>
<proteinExistence type="predicted"/>
<dbReference type="InterPro" id="IPR011527">
    <property type="entry name" value="ABC1_TM_dom"/>
</dbReference>
<organism evidence="7 8">
    <name type="scientific">Rotaria magnacalcarata</name>
    <dbReference type="NCBI Taxonomy" id="392030"/>
    <lineage>
        <taxon>Eukaryota</taxon>
        <taxon>Metazoa</taxon>
        <taxon>Spiralia</taxon>
        <taxon>Gnathifera</taxon>
        <taxon>Rotifera</taxon>
        <taxon>Eurotatoria</taxon>
        <taxon>Bdelloidea</taxon>
        <taxon>Philodinida</taxon>
        <taxon>Philodinidae</taxon>
        <taxon>Rotaria</taxon>
    </lineage>
</organism>
<dbReference type="InterPro" id="IPR003439">
    <property type="entry name" value="ABC_transporter-like_ATP-bd"/>
</dbReference>
<dbReference type="SUPFAM" id="SSF90123">
    <property type="entry name" value="ABC transporter transmembrane region"/>
    <property type="match status" value="1"/>
</dbReference>
<evidence type="ECO:0000256" key="4">
    <source>
        <dbReference type="ARBA" id="ARBA00023136"/>
    </source>
</evidence>
<dbReference type="GO" id="GO:0005524">
    <property type="term" value="F:ATP binding"/>
    <property type="evidence" value="ECO:0007669"/>
    <property type="project" value="InterPro"/>
</dbReference>
<evidence type="ECO:0000313" key="7">
    <source>
        <dbReference type="EMBL" id="CAF5176508.1"/>
    </source>
</evidence>
<gene>
    <name evidence="7" type="ORF">GIL414_LOCUS67859</name>
</gene>
<comment type="subcellular location">
    <subcellularLocation>
        <location evidence="1">Membrane</location>
        <topology evidence="1">Multi-pass membrane protein</topology>
    </subcellularLocation>
</comment>
<feature type="domain" description="ABC transmembrane type-1" evidence="6">
    <location>
        <begin position="1"/>
        <end position="135"/>
    </location>
</feature>
<feature type="transmembrane region" description="Helical" evidence="5">
    <location>
        <begin position="84"/>
        <end position="104"/>
    </location>
</feature>
<dbReference type="Pfam" id="PF00005">
    <property type="entry name" value="ABC_tran"/>
    <property type="match status" value="1"/>
</dbReference>
<keyword evidence="4 5" id="KW-0472">Membrane</keyword>
<evidence type="ECO:0000256" key="1">
    <source>
        <dbReference type="ARBA" id="ARBA00004141"/>
    </source>
</evidence>
<comment type="caution">
    <text evidence="7">The sequence shown here is derived from an EMBL/GenBank/DDBJ whole genome shotgun (WGS) entry which is preliminary data.</text>
</comment>
<dbReference type="GO" id="GO:0016887">
    <property type="term" value="F:ATP hydrolysis activity"/>
    <property type="evidence" value="ECO:0007669"/>
    <property type="project" value="InterPro"/>
</dbReference>
<dbReference type="PROSITE" id="PS50929">
    <property type="entry name" value="ABC_TM1F"/>
    <property type="match status" value="1"/>
</dbReference>
<dbReference type="InterPro" id="IPR027417">
    <property type="entry name" value="P-loop_NTPase"/>
</dbReference>
<evidence type="ECO:0000256" key="2">
    <source>
        <dbReference type="ARBA" id="ARBA00022692"/>
    </source>
</evidence>
<evidence type="ECO:0000313" key="8">
    <source>
        <dbReference type="Proteomes" id="UP000681720"/>
    </source>
</evidence>
<dbReference type="SUPFAM" id="SSF52540">
    <property type="entry name" value="P-loop containing nucleoside triphosphate hydrolases"/>
    <property type="match status" value="1"/>
</dbReference>
<keyword evidence="3 5" id="KW-1133">Transmembrane helix</keyword>
<dbReference type="InterPro" id="IPR039421">
    <property type="entry name" value="Type_1_exporter"/>
</dbReference>
<dbReference type="AlphaFoldDB" id="A0A8S3H721"/>
<name>A0A8S3H721_9BILA</name>
<dbReference type="InterPro" id="IPR036640">
    <property type="entry name" value="ABC1_TM_sf"/>
</dbReference>
<dbReference type="Pfam" id="PF00664">
    <property type="entry name" value="ABC_membrane"/>
    <property type="match status" value="1"/>
</dbReference>
<feature type="non-terminal residue" evidence="7">
    <location>
        <position position="1"/>
    </location>
</feature>